<evidence type="ECO:0000313" key="2">
    <source>
        <dbReference type="Proteomes" id="UP000410492"/>
    </source>
</evidence>
<evidence type="ECO:0000313" key="1">
    <source>
        <dbReference type="EMBL" id="VEN46948.1"/>
    </source>
</evidence>
<protein>
    <submittedName>
        <fullName evidence="1">Uncharacterized protein</fullName>
    </submittedName>
</protein>
<proteinExistence type="predicted"/>
<organism evidence="1 2">
    <name type="scientific">Callosobruchus maculatus</name>
    <name type="common">Southern cowpea weevil</name>
    <name type="synonym">Pulse bruchid</name>
    <dbReference type="NCBI Taxonomy" id="64391"/>
    <lineage>
        <taxon>Eukaryota</taxon>
        <taxon>Metazoa</taxon>
        <taxon>Ecdysozoa</taxon>
        <taxon>Arthropoda</taxon>
        <taxon>Hexapoda</taxon>
        <taxon>Insecta</taxon>
        <taxon>Pterygota</taxon>
        <taxon>Neoptera</taxon>
        <taxon>Endopterygota</taxon>
        <taxon>Coleoptera</taxon>
        <taxon>Polyphaga</taxon>
        <taxon>Cucujiformia</taxon>
        <taxon>Chrysomeloidea</taxon>
        <taxon>Chrysomelidae</taxon>
        <taxon>Bruchinae</taxon>
        <taxon>Bruchini</taxon>
        <taxon>Callosobruchus</taxon>
    </lineage>
</organism>
<dbReference type="Proteomes" id="UP000410492">
    <property type="component" value="Unassembled WGS sequence"/>
</dbReference>
<name>A0A653CGC5_CALMS</name>
<gene>
    <name evidence="1" type="ORF">CALMAC_LOCUS8872</name>
</gene>
<sequence length="33" mass="3455">MGLKEIAVDSALISGCDSQKSTQNAKHIGSVCY</sequence>
<dbReference type="EMBL" id="CAACVG010007766">
    <property type="protein sequence ID" value="VEN46948.1"/>
    <property type="molecule type" value="Genomic_DNA"/>
</dbReference>
<reference evidence="1 2" key="1">
    <citation type="submission" date="2019-01" db="EMBL/GenBank/DDBJ databases">
        <authorList>
            <person name="Sayadi A."/>
        </authorList>
    </citation>
    <scope>NUCLEOTIDE SEQUENCE [LARGE SCALE GENOMIC DNA]</scope>
</reference>
<keyword evidence="2" id="KW-1185">Reference proteome</keyword>
<accession>A0A653CGC5</accession>
<dbReference type="AlphaFoldDB" id="A0A653CGC5"/>